<evidence type="ECO:0000256" key="6">
    <source>
        <dbReference type="RuleBase" id="RU003983"/>
    </source>
</evidence>
<keyword evidence="7" id="KW-0812">Transmembrane</keyword>
<keyword evidence="1 6" id="KW-0645">Protease</keyword>
<evidence type="ECO:0000313" key="11">
    <source>
        <dbReference type="Proteomes" id="UP000247551"/>
    </source>
</evidence>
<comment type="caution">
    <text evidence="10">The sequence shown here is derived from an EMBL/GenBank/DDBJ whole genome shotgun (WGS) entry which is preliminary data.</text>
</comment>
<dbReference type="Pfam" id="PF01435">
    <property type="entry name" value="Peptidase_M48"/>
    <property type="match status" value="1"/>
</dbReference>
<evidence type="ECO:0000256" key="7">
    <source>
        <dbReference type="SAM" id="Phobius"/>
    </source>
</evidence>
<evidence type="ECO:0000256" key="1">
    <source>
        <dbReference type="ARBA" id="ARBA00022670"/>
    </source>
</evidence>
<feature type="domain" description="DUF7092" evidence="9">
    <location>
        <begin position="1"/>
        <end position="77"/>
    </location>
</feature>
<evidence type="ECO:0000259" key="9">
    <source>
        <dbReference type="Pfam" id="PF23368"/>
    </source>
</evidence>
<accession>A0A318USH7</accession>
<dbReference type="CDD" id="cd07332">
    <property type="entry name" value="M48C_Oma1_like"/>
    <property type="match status" value="1"/>
</dbReference>
<keyword evidence="5 6" id="KW-0482">Metalloprotease</keyword>
<dbReference type="GO" id="GO:0004222">
    <property type="term" value="F:metalloendopeptidase activity"/>
    <property type="evidence" value="ECO:0007669"/>
    <property type="project" value="InterPro"/>
</dbReference>
<keyword evidence="3 6" id="KW-0378">Hydrolase</keyword>
<dbReference type="InterPro" id="IPR055518">
    <property type="entry name" value="DUF7092"/>
</dbReference>
<dbReference type="Pfam" id="PF23368">
    <property type="entry name" value="DUF7092"/>
    <property type="match status" value="1"/>
</dbReference>
<gene>
    <name evidence="10" type="ORF">DFP75_11238</name>
</gene>
<keyword evidence="7" id="KW-0472">Membrane</keyword>
<organism evidence="10 11">
    <name type="scientific">Marinomonas alcarazii</name>
    <dbReference type="NCBI Taxonomy" id="491949"/>
    <lineage>
        <taxon>Bacteria</taxon>
        <taxon>Pseudomonadati</taxon>
        <taxon>Pseudomonadota</taxon>
        <taxon>Gammaproteobacteria</taxon>
        <taxon>Oceanospirillales</taxon>
        <taxon>Oceanospirillaceae</taxon>
        <taxon>Marinomonas</taxon>
    </lineage>
</organism>
<dbReference type="InterPro" id="IPR001915">
    <property type="entry name" value="Peptidase_M48"/>
</dbReference>
<dbReference type="Gene3D" id="3.30.2010.10">
    <property type="entry name" value="Metalloproteases ('zincins'), catalytic domain"/>
    <property type="match status" value="1"/>
</dbReference>
<dbReference type="GO" id="GO:0016020">
    <property type="term" value="C:membrane"/>
    <property type="evidence" value="ECO:0007669"/>
    <property type="project" value="TreeGrafter"/>
</dbReference>
<comment type="similarity">
    <text evidence="6">Belongs to the peptidase M48 family.</text>
</comment>
<evidence type="ECO:0000256" key="3">
    <source>
        <dbReference type="ARBA" id="ARBA00022801"/>
    </source>
</evidence>
<dbReference type="GO" id="GO:0051603">
    <property type="term" value="P:proteolysis involved in protein catabolic process"/>
    <property type="evidence" value="ECO:0007669"/>
    <property type="project" value="TreeGrafter"/>
</dbReference>
<evidence type="ECO:0000256" key="4">
    <source>
        <dbReference type="ARBA" id="ARBA00022833"/>
    </source>
</evidence>
<name>A0A318USH7_9GAMM</name>
<reference evidence="10 11" key="1">
    <citation type="submission" date="2018-06" db="EMBL/GenBank/DDBJ databases">
        <title>Genomic Encyclopedia of Type Strains, Phase III (KMG-III): the genomes of soil and plant-associated and newly described type strains.</title>
        <authorList>
            <person name="Whitman W."/>
        </authorList>
    </citation>
    <scope>NUCLEOTIDE SEQUENCE [LARGE SCALE GENOMIC DNA]</scope>
    <source>
        <strain evidence="10 11">CECT 7730</strain>
    </source>
</reference>
<keyword evidence="4 6" id="KW-0862">Zinc</keyword>
<evidence type="ECO:0000256" key="2">
    <source>
        <dbReference type="ARBA" id="ARBA00022723"/>
    </source>
</evidence>
<keyword evidence="7" id="KW-1133">Transmembrane helix</keyword>
<proteinExistence type="inferred from homology"/>
<protein>
    <submittedName>
        <fullName evidence="10">Peptidase M48-like protein</fullName>
    </submittedName>
</protein>
<sequence length="370" mass="41011">MIEGRLYQAGASNFVPARLLISGSDFQLYTEGHFVIGGSCEELHTSHRLGNIARKITLQYGSVFETKDNNAIDKLLKPKSHASRVMAFVDTLEKNLSLVILSTFIVAGAVFISFKWGLPTISHAIAEALPNSVNQSLSSHALQFLDKSILEPSKLSKLKQQDIRQNFDHNIAPLYQANDTPKFTLHFRHWPSGRKNSIANALALPDGNIIVTDRLVELAQNNNEINIVLLHEMGHIVERHTLKKVIEGGIITVASVLIFGDMSSISDLGVGVGSLLISNAYSREYESQADQFAYQLALKANIPPSSLGDILTRMENDTHDDVNQTNKNTITKKALDILSTHPNREQRTIMGKHYQDCFDKSITQCPLAQN</sequence>
<dbReference type="GO" id="GO:0046872">
    <property type="term" value="F:metal ion binding"/>
    <property type="evidence" value="ECO:0007669"/>
    <property type="project" value="UniProtKB-KW"/>
</dbReference>
<feature type="transmembrane region" description="Helical" evidence="7">
    <location>
        <begin position="96"/>
        <end position="118"/>
    </location>
</feature>
<keyword evidence="11" id="KW-1185">Reference proteome</keyword>
<dbReference type="InterPro" id="IPR051156">
    <property type="entry name" value="Mito/Outer_Membr_Metalloprot"/>
</dbReference>
<evidence type="ECO:0000313" key="10">
    <source>
        <dbReference type="EMBL" id="PYF78347.1"/>
    </source>
</evidence>
<dbReference type="PANTHER" id="PTHR22726:SF1">
    <property type="entry name" value="METALLOENDOPEPTIDASE OMA1, MITOCHONDRIAL"/>
    <property type="match status" value="1"/>
</dbReference>
<evidence type="ECO:0000256" key="5">
    <source>
        <dbReference type="ARBA" id="ARBA00023049"/>
    </source>
</evidence>
<feature type="domain" description="Peptidase M48" evidence="8">
    <location>
        <begin position="195"/>
        <end position="347"/>
    </location>
</feature>
<evidence type="ECO:0000259" key="8">
    <source>
        <dbReference type="Pfam" id="PF01435"/>
    </source>
</evidence>
<keyword evidence="2" id="KW-0479">Metal-binding</keyword>
<comment type="cofactor">
    <cofactor evidence="6">
        <name>Zn(2+)</name>
        <dbReference type="ChEBI" id="CHEBI:29105"/>
    </cofactor>
    <text evidence="6">Binds 1 zinc ion per subunit.</text>
</comment>
<dbReference type="Proteomes" id="UP000247551">
    <property type="component" value="Unassembled WGS sequence"/>
</dbReference>
<dbReference type="EMBL" id="QKLW01000012">
    <property type="protein sequence ID" value="PYF78347.1"/>
    <property type="molecule type" value="Genomic_DNA"/>
</dbReference>
<dbReference type="RefSeq" id="WP_110577279.1">
    <property type="nucleotide sequence ID" value="NZ_QKLW01000012.1"/>
</dbReference>
<dbReference type="AlphaFoldDB" id="A0A318USH7"/>
<dbReference type="PANTHER" id="PTHR22726">
    <property type="entry name" value="METALLOENDOPEPTIDASE OMA1"/>
    <property type="match status" value="1"/>
</dbReference>